<reference evidence="3 4" key="1">
    <citation type="submission" date="2014-04" db="EMBL/GenBank/DDBJ databases">
        <authorList>
            <consortium name="DOE Joint Genome Institute"/>
            <person name="Kuo A."/>
            <person name="Kohler A."/>
            <person name="Nagy L.G."/>
            <person name="Floudas D."/>
            <person name="Copeland A."/>
            <person name="Barry K.W."/>
            <person name="Cichocki N."/>
            <person name="Veneault-Fourrey C."/>
            <person name="LaButti K."/>
            <person name="Lindquist E.A."/>
            <person name="Lipzen A."/>
            <person name="Lundell T."/>
            <person name="Morin E."/>
            <person name="Murat C."/>
            <person name="Sun H."/>
            <person name="Tunlid A."/>
            <person name="Henrissat B."/>
            <person name="Grigoriev I.V."/>
            <person name="Hibbett D.S."/>
            <person name="Martin F."/>
            <person name="Nordberg H.P."/>
            <person name="Cantor M.N."/>
            <person name="Hua S.X."/>
        </authorList>
    </citation>
    <scope>NUCLEOTIDE SEQUENCE [LARGE SCALE GENOMIC DNA]</scope>
    <source>
        <strain evidence="3 4">Foug A</strain>
    </source>
</reference>
<proteinExistence type="predicted"/>
<name>A0A0C3ARH8_9AGAM</name>
<dbReference type="PANTHER" id="PTHR46620:SF1">
    <property type="entry name" value="J DOMAIN-CONTAINING PROTEIN SPF31"/>
    <property type="match status" value="1"/>
</dbReference>
<dbReference type="SUPFAM" id="SSF46565">
    <property type="entry name" value="Chaperone J-domain"/>
    <property type="match status" value="1"/>
</dbReference>
<evidence type="ECO:0000259" key="2">
    <source>
        <dbReference type="PROSITE" id="PS50076"/>
    </source>
</evidence>
<feature type="compositionally biased region" description="Low complexity" evidence="1">
    <location>
        <begin position="16"/>
        <end position="30"/>
    </location>
</feature>
<organism evidence="3 4">
    <name type="scientific">Scleroderma citrinum Foug A</name>
    <dbReference type="NCBI Taxonomy" id="1036808"/>
    <lineage>
        <taxon>Eukaryota</taxon>
        <taxon>Fungi</taxon>
        <taxon>Dikarya</taxon>
        <taxon>Basidiomycota</taxon>
        <taxon>Agaricomycotina</taxon>
        <taxon>Agaricomycetes</taxon>
        <taxon>Agaricomycetidae</taxon>
        <taxon>Boletales</taxon>
        <taxon>Sclerodermatineae</taxon>
        <taxon>Sclerodermataceae</taxon>
        <taxon>Scleroderma</taxon>
    </lineage>
</organism>
<feature type="region of interest" description="Disordered" evidence="1">
    <location>
        <begin position="198"/>
        <end position="251"/>
    </location>
</feature>
<dbReference type="FunCoup" id="A0A0C3ARH8">
    <property type="interactions" value="642"/>
</dbReference>
<feature type="compositionally biased region" description="Basic and acidic residues" evidence="1">
    <location>
        <begin position="200"/>
        <end position="232"/>
    </location>
</feature>
<dbReference type="InParanoid" id="A0A0C3ARH8"/>
<dbReference type="InterPro" id="IPR036869">
    <property type="entry name" value="J_dom_sf"/>
</dbReference>
<feature type="domain" description="J" evidence="2">
    <location>
        <begin position="62"/>
        <end position="126"/>
    </location>
</feature>
<evidence type="ECO:0000313" key="4">
    <source>
        <dbReference type="Proteomes" id="UP000053989"/>
    </source>
</evidence>
<accession>A0A0C3ARH8</accession>
<evidence type="ECO:0000256" key="1">
    <source>
        <dbReference type="SAM" id="MobiDB-lite"/>
    </source>
</evidence>
<dbReference type="SMART" id="SM00271">
    <property type="entry name" value="DnaJ"/>
    <property type="match status" value="1"/>
</dbReference>
<feature type="region of interest" description="Disordered" evidence="1">
    <location>
        <begin position="1"/>
        <end position="34"/>
    </location>
</feature>
<dbReference type="Pfam" id="PF00226">
    <property type="entry name" value="DnaJ"/>
    <property type="match status" value="1"/>
</dbReference>
<feature type="compositionally biased region" description="Basic residues" evidence="1">
    <location>
        <begin position="239"/>
        <end position="251"/>
    </location>
</feature>
<keyword evidence="4" id="KW-1185">Reference proteome</keyword>
<dbReference type="PANTHER" id="PTHR46620">
    <property type="entry name" value="J DOMAIN-CONTAINING PROTEIN SPF31"/>
    <property type="match status" value="1"/>
</dbReference>
<dbReference type="Proteomes" id="UP000053989">
    <property type="component" value="Unassembled WGS sequence"/>
</dbReference>
<reference evidence="4" key="2">
    <citation type="submission" date="2015-01" db="EMBL/GenBank/DDBJ databases">
        <title>Evolutionary Origins and Diversification of the Mycorrhizal Mutualists.</title>
        <authorList>
            <consortium name="DOE Joint Genome Institute"/>
            <consortium name="Mycorrhizal Genomics Consortium"/>
            <person name="Kohler A."/>
            <person name="Kuo A."/>
            <person name="Nagy L.G."/>
            <person name="Floudas D."/>
            <person name="Copeland A."/>
            <person name="Barry K.W."/>
            <person name="Cichocki N."/>
            <person name="Veneault-Fourrey C."/>
            <person name="LaButti K."/>
            <person name="Lindquist E.A."/>
            <person name="Lipzen A."/>
            <person name="Lundell T."/>
            <person name="Morin E."/>
            <person name="Murat C."/>
            <person name="Riley R."/>
            <person name="Ohm R."/>
            <person name="Sun H."/>
            <person name="Tunlid A."/>
            <person name="Henrissat B."/>
            <person name="Grigoriev I.V."/>
            <person name="Hibbett D.S."/>
            <person name="Martin F."/>
        </authorList>
    </citation>
    <scope>NUCLEOTIDE SEQUENCE [LARGE SCALE GENOMIC DNA]</scope>
    <source>
        <strain evidence="4">Foug A</strain>
    </source>
</reference>
<dbReference type="CDD" id="cd06257">
    <property type="entry name" value="DnaJ"/>
    <property type="match status" value="1"/>
</dbReference>
<dbReference type="Gene3D" id="1.10.287.110">
    <property type="entry name" value="DnaJ domain"/>
    <property type="match status" value="1"/>
</dbReference>
<dbReference type="PROSITE" id="PS50076">
    <property type="entry name" value="DNAJ_2"/>
    <property type="match status" value="1"/>
</dbReference>
<gene>
    <name evidence="3" type="ORF">SCLCIDRAFT_107623</name>
</gene>
<dbReference type="STRING" id="1036808.A0A0C3ARH8"/>
<dbReference type="EMBL" id="KN822012">
    <property type="protein sequence ID" value="KIM67537.1"/>
    <property type="molecule type" value="Genomic_DNA"/>
</dbReference>
<dbReference type="OrthoDB" id="342454at2759"/>
<sequence>MSTPACSKPSSPPARPQASSSSSAVSSSTPTDAELEQLLSREASAFQREMEVERILKALKLNPYDILDLDVSAKPEDIKRKYRQLSLFIHPDKTPHPRAPDAFDILKKAEAELSDTAKREELDAAIASARSTLLRSLSLPTGLMDDDPRLQNLADDPKMQAQGLTTPWKIMLKEKIKDVLIEEELRRRKAIKMNLANEGLEARKKDEEVAAKKRKAEEDKAWEESREQRVDSWRSFSNSKKKKKQKVAILG</sequence>
<evidence type="ECO:0000313" key="3">
    <source>
        <dbReference type="EMBL" id="KIM67537.1"/>
    </source>
</evidence>
<dbReference type="HOGENOM" id="CLU_070940_1_0_1"/>
<protein>
    <recommendedName>
        <fullName evidence="2">J domain-containing protein</fullName>
    </recommendedName>
</protein>
<dbReference type="PRINTS" id="PR00625">
    <property type="entry name" value="JDOMAIN"/>
</dbReference>
<dbReference type="InterPro" id="IPR001623">
    <property type="entry name" value="DnaJ_domain"/>
</dbReference>
<dbReference type="AlphaFoldDB" id="A0A0C3ARH8"/>